<protein>
    <submittedName>
        <fullName evidence="2">Integrase</fullName>
    </submittedName>
</protein>
<dbReference type="EMBL" id="SETJ01000037">
    <property type="protein sequence ID" value="RZM16584.1"/>
    <property type="molecule type" value="Genomic_DNA"/>
</dbReference>
<keyword evidence="1" id="KW-0238">DNA-binding</keyword>
<reference evidence="2 3" key="1">
    <citation type="submission" date="2019-01" db="EMBL/GenBank/DDBJ databases">
        <title>Colonization of the human gut by bovine bacteria present in Parmesan cheese.</title>
        <authorList>
            <person name="Lugli G.A."/>
            <person name="Milani C."/>
        </authorList>
    </citation>
    <scope>NUCLEOTIDE SEQUENCE [LARGE SCALE GENOMIC DNA]</scope>
    <source>
        <strain evidence="2 3">LDELB18P1</strain>
    </source>
</reference>
<gene>
    <name evidence="2" type="ORF">LDELB18P1_0904</name>
</gene>
<dbReference type="GO" id="GO:0003677">
    <property type="term" value="F:DNA binding"/>
    <property type="evidence" value="ECO:0007669"/>
    <property type="project" value="UniProtKB-KW"/>
</dbReference>
<name>A0A4V2E165_9LACO</name>
<evidence type="ECO:0000313" key="3">
    <source>
        <dbReference type="Proteomes" id="UP000292818"/>
    </source>
</evidence>
<dbReference type="InterPro" id="IPR010998">
    <property type="entry name" value="Integrase_recombinase_N"/>
</dbReference>
<sequence>MRRKQILLHDYFAQWIEVYKDGAVRERTLDKYWLSHRHLQEIAPNLKLVDTVNSFV</sequence>
<evidence type="ECO:0000256" key="1">
    <source>
        <dbReference type="ARBA" id="ARBA00023125"/>
    </source>
</evidence>
<accession>A0A4V2E165</accession>
<proteinExistence type="predicted"/>
<dbReference type="AlphaFoldDB" id="A0A4V2E165"/>
<dbReference type="Proteomes" id="UP000292818">
    <property type="component" value="Unassembled WGS sequence"/>
</dbReference>
<evidence type="ECO:0000313" key="2">
    <source>
        <dbReference type="EMBL" id="RZM16584.1"/>
    </source>
</evidence>
<organism evidence="2 3">
    <name type="scientific">Lactobacillus delbrueckii</name>
    <dbReference type="NCBI Taxonomy" id="1584"/>
    <lineage>
        <taxon>Bacteria</taxon>
        <taxon>Bacillati</taxon>
        <taxon>Bacillota</taxon>
        <taxon>Bacilli</taxon>
        <taxon>Lactobacillales</taxon>
        <taxon>Lactobacillaceae</taxon>
        <taxon>Lactobacillus</taxon>
    </lineage>
</organism>
<comment type="caution">
    <text evidence="2">The sequence shown here is derived from an EMBL/GenBank/DDBJ whole genome shotgun (WGS) entry which is preliminary data.</text>
</comment>
<dbReference type="Gene3D" id="1.10.150.130">
    <property type="match status" value="1"/>
</dbReference>